<dbReference type="EMBL" id="LMYI01000011">
    <property type="protein sequence ID" value="POS62084.1"/>
    <property type="molecule type" value="Genomic_DNA"/>
</dbReference>
<organism evidence="8 9">
    <name type="scientific">Parasaccharibacter apium</name>
    <dbReference type="NCBI Taxonomy" id="1510841"/>
    <lineage>
        <taxon>Bacteria</taxon>
        <taxon>Pseudomonadati</taxon>
        <taxon>Pseudomonadota</taxon>
        <taxon>Alphaproteobacteria</taxon>
        <taxon>Acetobacterales</taxon>
        <taxon>Acetobacteraceae</taxon>
        <taxon>Parasaccharibacter</taxon>
    </lineage>
</organism>
<proteinExistence type="inferred from homology"/>
<dbReference type="RefSeq" id="WP_103765272.1">
    <property type="nucleotide sequence ID" value="NZ_LMYH01000003.1"/>
</dbReference>
<dbReference type="InterPro" id="IPR002052">
    <property type="entry name" value="DNA_methylase_N6_adenine_CS"/>
</dbReference>
<reference evidence="8 9" key="1">
    <citation type="submission" date="2018-02" db="EMBL/GenBank/DDBJ databases">
        <title>Draft genome sequences of four Parasaccharibacter apium strains isolated from honey bees.</title>
        <authorList>
            <person name="Corby-Harris V.L."/>
            <person name="Anderson K.E."/>
        </authorList>
    </citation>
    <scope>NUCLEOTIDE SEQUENCE [LARGE SCALE GENOMIC DNA]</scope>
    <source>
        <strain evidence="8 9">B8</strain>
    </source>
</reference>
<comment type="caution">
    <text evidence="8">The sequence shown here is derived from an EMBL/GenBank/DDBJ whole genome shotgun (WGS) entry which is preliminary data.</text>
</comment>
<name>A0ABX4ZL70_9PROT</name>
<evidence type="ECO:0000256" key="5">
    <source>
        <dbReference type="ARBA" id="ARBA00022691"/>
    </source>
</evidence>
<evidence type="ECO:0000256" key="7">
    <source>
        <dbReference type="RuleBase" id="RU361257"/>
    </source>
</evidence>
<comment type="catalytic activity">
    <reaction evidence="6 7">
        <text>a 2'-deoxyadenosine in DNA + S-adenosyl-L-methionine = an N(6)-methyl-2'-deoxyadenosine in DNA + S-adenosyl-L-homocysteine + H(+)</text>
        <dbReference type="Rhea" id="RHEA:15197"/>
        <dbReference type="Rhea" id="RHEA-COMP:12418"/>
        <dbReference type="Rhea" id="RHEA-COMP:12419"/>
        <dbReference type="ChEBI" id="CHEBI:15378"/>
        <dbReference type="ChEBI" id="CHEBI:57856"/>
        <dbReference type="ChEBI" id="CHEBI:59789"/>
        <dbReference type="ChEBI" id="CHEBI:90615"/>
        <dbReference type="ChEBI" id="CHEBI:90616"/>
        <dbReference type="EC" id="2.1.1.72"/>
    </reaction>
</comment>
<evidence type="ECO:0000256" key="2">
    <source>
        <dbReference type="ARBA" id="ARBA00011900"/>
    </source>
</evidence>
<dbReference type="InterPro" id="IPR023095">
    <property type="entry name" value="Ade_MeTrfase_dom_2"/>
</dbReference>
<dbReference type="NCBIfam" id="TIGR00571">
    <property type="entry name" value="dam"/>
    <property type="match status" value="1"/>
</dbReference>
<dbReference type="Pfam" id="PF02086">
    <property type="entry name" value="MethyltransfD12"/>
    <property type="match status" value="1"/>
</dbReference>
<protein>
    <recommendedName>
        <fullName evidence="2 7">Site-specific DNA-methyltransferase (adenine-specific)</fullName>
        <ecNumber evidence="2 7">2.1.1.72</ecNumber>
    </recommendedName>
</protein>
<dbReference type="GO" id="GO:0008168">
    <property type="term" value="F:methyltransferase activity"/>
    <property type="evidence" value="ECO:0007669"/>
    <property type="project" value="UniProtKB-KW"/>
</dbReference>
<dbReference type="EC" id="2.1.1.72" evidence="2 7"/>
<accession>A0ABX4ZL70</accession>
<keyword evidence="4 7" id="KW-0808">Transferase</keyword>
<keyword evidence="5 7" id="KW-0949">S-adenosyl-L-methionine</keyword>
<dbReference type="Gene3D" id="3.40.50.150">
    <property type="entry name" value="Vaccinia Virus protein VP39"/>
    <property type="match status" value="1"/>
</dbReference>
<dbReference type="Gene3D" id="1.10.1020.10">
    <property type="entry name" value="Adenine-specific Methyltransferase, Domain 2"/>
    <property type="match status" value="1"/>
</dbReference>
<keyword evidence="9" id="KW-1185">Reference proteome</keyword>
<dbReference type="PIRSF" id="PIRSF000398">
    <property type="entry name" value="M_m6A_EcoRV"/>
    <property type="match status" value="1"/>
</dbReference>
<dbReference type="PANTHER" id="PTHR30481:SF3">
    <property type="entry name" value="DNA ADENINE METHYLASE"/>
    <property type="match status" value="1"/>
</dbReference>
<dbReference type="InterPro" id="IPR012327">
    <property type="entry name" value="MeTrfase_D12"/>
</dbReference>
<evidence type="ECO:0000313" key="9">
    <source>
        <dbReference type="Proteomes" id="UP000237218"/>
    </source>
</evidence>
<dbReference type="SUPFAM" id="SSF53335">
    <property type="entry name" value="S-adenosyl-L-methionine-dependent methyltransferases"/>
    <property type="match status" value="1"/>
</dbReference>
<evidence type="ECO:0000256" key="1">
    <source>
        <dbReference type="ARBA" id="ARBA00006594"/>
    </source>
</evidence>
<keyword evidence="3 7" id="KW-0489">Methyltransferase</keyword>
<dbReference type="InterPro" id="IPR012263">
    <property type="entry name" value="M_m6A_EcoRV"/>
</dbReference>
<dbReference type="PRINTS" id="PR00505">
    <property type="entry name" value="D12N6MTFRASE"/>
</dbReference>
<evidence type="ECO:0000256" key="3">
    <source>
        <dbReference type="ARBA" id="ARBA00022603"/>
    </source>
</evidence>
<dbReference type="PANTHER" id="PTHR30481">
    <property type="entry name" value="DNA ADENINE METHYLASE"/>
    <property type="match status" value="1"/>
</dbReference>
<dbReference type="GO" id="GO:0032259">
    <property type="term" value="P:methylation"/>
    <property type="evidence" value="ECO:0007669"/>
    <property type="project" value="UniProtKB-KW"/>
</dbReference>
<dbReference type="Proteomes" id="UP000237218">
    <property type="component" value="Unassembled WGS sequence"/>
</dbReference>
<sequence>MTLSIILTSMLRKPLSIQPIPYQGSKRALAPRICSLFPKGVKTLYEPFAGSSAVTLFAAAHDLAESFVIGDCYGPLTKLWKLIIENPLELSERYTELWKAQFDVGPSHFKDIRTQYNENNDPVFLLYLIARCVKNAVRFNKEGKFTQSVDKRRTGMKPDRLSRVVRDVSGLLKGRTIIFHGDFLDCLDGVSEDDLVYMDPPYHGTTYGADKRYAAGLERERLIEGLHYLDEKFIPYILSYDGQVGNKVYGEPLPSTIKADRLAIHAGRSSQATISGICAETIESLYVSRSLKVKQADICRIQGQQGQLFF</sequence>
<dbReference type="InterPro" id="IPR029063">
    <property type="entry name" value="SAM-dependent_MTases_sf"/>
</dbReference>
<dbReference type="PROSITE" id="PS00092">
    <property type="entry name" value="N6_MTASE"/>
    <property type="match status" value="1"/>
</dbReference>
<gene>
    <name evidence="8" type="ORF">ASQ42_07135</name>
</gene>
<evidence type="ECO:0000256" key="4">
    <source>
        <dbReference type="ARBA" id="ARBA00022679"/>
    </source>
</evidence>
<evidence type="ECO:0000313" key="8">
    <source>
        <dbReference type="EMBL" id="POS62084.1"/>
    </source>
</evidence>
<comment type="similarity">
    <text evidence="1 7">Belongs to the N(4)/N(6)-methyltransferase family.</text>
</comment>
<evidence type="ECO:0000256" key="6">
    <source>
        <dbReference type="ARBA" id="ARBA00047942"/>
    </source>
</evidence>